<sequence length="399" mass="45172">MKDALFHNEDGDEALERPDGIKHYLTLSEDESPTSIPTLVSRPLAQLPEVATSKRLETHLARSSNSSMAQIRATSVAEPIKHEGDRARYISQTPSGLKDLDPRAFVGICSAYDTILRHFYGMPIRVDTVSVQHSIFQAEILVSVFRVYGCLPAIRPHLGNLFSQYRQKLFEAIAEDPFRWLNLSIPLESASFYTEAFIHLLGSLPSVLRSDTRPDLSPTVLSRLKRKHEQLKQMQGDVIGELFRLTIHVDDKPVKMSESLETWLTVQLFRDWLAVELDKIERPHTGSRGRPSGSRPSFSRSVSLLGIGTLMRRIHRGGDSYLPYDKVLKEVKEAHEYLNSNWDDLADDLRSLKKFAFRAVENICRNNLILDPDTHKIPYLTCVDVGMKELPWAAGVEGI</sequence>
<reference evidence="1" key="1">
    <citation type="submission" date="2024-09" db="EMBL/GenBank/DDBJ databases">
        <title>Draft Genome Sequences of Neofusicoccum parvum.</title>
        <authorList>
            <person name="Ashida A."/>
            <person name="Camagna M."/>
            <person name="Tanaka A."/>
            <person name="Takemoto D."/>
        </authorList>
    </citation>
    <scope>NUCLEOTIDE SEQUENCE</scope>
    <source>
        <strain evidence="1">PPO83</strain>
    </source>
</reference>
<dbReference type="EMBL" id="BSXG01000055">
    <property type="protein sequence ID" value="GME28997.1"/>
    <property type="molecule type" value="Genomic_DNA"/>
</dbReference>
<evidence type="ECO:0000313" key="1">
    <source>
        <dbReference type="EMBL" id="GME28997.1"/>
    </source>
</evidence>
<organism evidence="1 2">
    <name type="scientific">Neofusicoccum parvum</name>
    <dbReference type="NCBI Taxonomy" id="310453"/>
    <lineage>
        <taxon>Eukaryota</taxon>
        <taxon>Fungi</taxon>
        <taxon>Dikarya</taxon>
        <taxon>Ascomycota</taxon>
        <taxon>Pezizomycotina</taxon>
        <taxon>Dothideomycetes</taxon>
        <taxon>Dothideomycetes incertae sedis</taxon>
        <taxon>Botryosphaeriales</taxon>
        <taxon>Botryosphaeriaceae</taxon>
        <taxon>Neofusicoccum</taxon>
    </lineage>
</organism>
<proteinExistence type="predicted"/>
<gene>
    <name evidence="1" type="primary">g4255</name>
    <name evidence="1" type="ORF">NpPPO83_00004255</name>
</gene>
<dbReference type="Proteomes" id="UP001165186">
    <property type="component" value="Unassembled WGS sequence"/>
</dbReference>
<comment type="caution">
    <text evidence="1">The sequence shown here is derived from an EMBL/GenBank/DDBJ whole genome shotgun (WGS) entry which is preliminary data.</text>
</comment>
<name>A0ACB5S8A8_9PEZI</name>
<accession>A0ACB5S8A8</accession>
<keyword evidence="2" id="KW-1185">Reference proteome</keyword>
<evidence type="ECO:0000313" key="2">
    <source>
        <dbReference type="Proteomes" id="UP001165186"/>
    </source>
</evidence>
<protein>
    <submittedName>
        <fullName evidence="1">Uncharacterized protein</fullName>
    </submittedName>
</protein>